<reference evidence="1 2" key="1">
    <citation type="submission" date="2024-01" db="EMBL/GenBank/DDBJ databases">
        <authorList>
            <person name="Waweru B."/>
        </authorList>
    </citation>
    <scope>NUCLEOTIDE SEQUENCE [LARGE SCALE GENOMIC DNA]</scope>
</reference>
<evidence type="ECO:0000313" key="1">
    <source>
        <dbReference type="EMBL" id="CAK7353094.1"/>
    </source>
</evidence>
<proteinExistence type="predicted"/>
<protein>
    <submittedName>
        <fullName evidence="1">Uncharacterized protein</fullName>
    </submittedName>
</protein>
<gene>
    <name evidence="1" type="ORF">DCAF_LOCUS24554</name>
</gene>
<organism evidence="1 2">
    <name type="scientific">Dovyalis caffra</name>
    <dbReference type="NCBI Taxonomy" id="77055"/>
    <lineage>
        <taxon>Eukaryota</taxon>
        <taxon>Viridiplantae</taxon>
        <taxon>Streptophyta</taxon>
        <taxon>Embryophyta</taxon>
        <taxon>Tracheophyta</taxon>
        <taxon>Spermatophyta</taxon>
        <taxon>Magnoliopsida</taxon>
        <taxon>eudicotyledons</taxon>
        <taxon>Gunneridae</taxon>
        <taxon>Pentapetalae</taxon>
        <taxon>rosids</taxon>
        <taxon>fabids</taxon>
        <taxon>Malpighiales</taxon>
        <taxon>Salicaceae</taxon>
        <taxon>Flacourtieae</taxon>
        <taxon>Dovyalis</taxon>
    </lineage>
</organism>
<name>A0AAV1SKU7_9ROSI</name>
<sequence length="82" mass="8902">MVMSTVTDWGGRVDTGVLTASSLRRITNSEEGPLLLVFGKDVLSKNLVMGGRDEIKGCDSGKELRHRGVSAMDETDARTMVF</sequence>
<evidence type="ECO:0000313" key="2">
    <source>
        <dbReference type="Proteomes" id="UP001314170"/>
    </source>
</evidence>
<dbReference type="EMBL" id="CAWUPB010001194">
    <property type="protein sequence ID" value="CAK7353094.1"/>
    <property type="molecule type" value="Genomic_DNA"/>
</dbReference>
<accession>A0AAV1SKU7</accession>
<comment type="caution">
    <text evidence="1">The sequence shown here is derived from an EMBL/GenBank/DDBJ whole genome shotgun (WGS) entry which is preliminary data.</text>
</comment>
<dbReference type="Proteomes" id="UP001314170">
    <property type="component" value="Unassembled WGS sequence"/>
</dbReference>
<keyword evidence="2" id="KW-1185">Reference proteome</keyword>
<dbReference type="AlphaFoldDB" id="A0AAV1SKU7"/>